<dbReference type="GO" id="GO:0016020">
    <property type="term" value="C:membrane"/>
    <property type="evidence" value="ECO:0007669"/>
    <property type="project" value="TreeGrafter"/>
</dbReference>
<dbReference type="SUPFAM" id="SSF110004">
    <property type="entry name" value="Glycolipid transfer protein, GLTP"/>
    <property type="match status" value="1"/>
</dbReference>
<organism evidence="3">
    <name type="scientific">Phallusia mammillata</name>
    <dbReference type="NCBI Taxonomy" id="59560"/>
    <lineage>
        <taxon>Eukaryota</taxon>
        <taxon>Metazoa</taxon>
        <taxon>Chordata</taxon>
        <taxon>Tunicata</taxon>
        <taxon>Ascidiacea</taxon>
        <taxon>Phlebobranchia</taxon>
        <taxon>Ascidiidae</taxon>
        <taxon>Phallusia</taxon>
    </lineage>
</organism>
<dbReference type="GO" id="GO:0032691">
    <property type="term" value="P:negative regulation of interleukin-1 beta production"/>
    <property type="evidence" value="ECO:0007669"/>
    <property type="project" value="UniProtKB-ARBA"/>
</dbReference>
<reference evidence="3" key="1">
    <citation type="submission" date="2020-04" db="EMBL/GenBank/DDBJ databases">
        <authorList>
            <person name="Neveu A P."/>
        </authorList>
    </citation>
    <scope>NUCLEOTIDE SEQUENCE</scope>
    <source>
        <tissue evidence="3">Whole embryo</tissue>
    </source>
</reference>
<gene>
    <name evidence="3" type="primary">Cptp</name>
</gene>
<dbReference type="FunFam" id="1.10.3520.10:FF:000002">
    <property type="entry name" value="Ceramide-1-phosphate transfer protein"/>
    <property type="match status" value="1"/>
</dbReference>
<dbReference type="AlphaFoldDB" id="A0A6F9DAK3"/>
<feature type="domain" description="Glycolipid transfer protein" evidence="2">
    <location>
        <begin position="37"/>
        <end position="190"/>
    </location>
</feature>
<dbReference type="PANTHER" id="PTHR10219:SF43">
    <property type="entry name" value="GLYCOLIPID TRANSFER PROTEIN DOMAIN-CONTAINING PROTEIN"/>
    <property type="match status" value="1"/>
</dbReference>
<dbReference type="InterPro" id="IPR014830">
    <property type="entry name" value="Glycolipid_transfer_prot_dom"/>
</dbReference>
<dbReference type="Gene3D" id="1.10.3520.10">
    <property type="entry name" value="Glycolipid transfer protein"/>
    <property type="match status" value="1"/>
</dbReference>
<dbReference type="GO" id="GO:1902388">
    <property type="term" value="F:ceramide 1-phosphate transfer activity"/>
    <property type="evidence" value="ECO:0007669"/>
    <property type="project" value="TreeGrafter"/>
</dbReference>
<dbReference type="GO" id="GO:1902387">
    <property type="term" value="F:ceramide 1-phosphate binding"/>
    <property type="evidence" value="ECO:0007669"/>
    <property type="project" value="TreeGrafter"/>
</dbReference>
<dbReference type="GO" id="GO:0005829">
    <property type="term" value="C:cytosol"/>
    <property type="evidence" value="ECO:0007669"/>
    <property type="project" value="TreeGrafter"/>
</dbReference>
<name>A0A6F9DAK3_9ASCI</name>
<dbReference type="PANTHER" id="PTHR10219">
    <property type="entry name" value="GLYCOLIPID TRANSFER PROTEIN-RELATED"/>
    <property type="match status" value="1"/>
</dbReference>
<comment type="similarity">
    <text evidence="1">Belongs to the GLTP family.</text>
</comment>
<accession>A0A6F9DAK3</accession>
<dbReference type="Pfam" id="PF08718">
    <property type="entry name" value="GLTP"/>
    <property type="match status" value="1"/>
</dbReference>
<proteinExistence type="evidence at transcript level"/>
<evidence type="ECO:0000313" key="3">
    <source>
        <dbReference type="EMBL" id="CAB3233603.1"/>
    </source>
</evidence>
<dbReference type="EMBL" id="LR784164">
    <property type="protein sequence ID" value="CAB3233603.1"/>
    <property type="molecule type" value="mRNA"/>
</dbReference>
<evidence type="ECO:0000259" key="2">
    <source>
        <dbReference type="Pfam" id="PF08718"/>
    </source>
</evidence>
<protein>
    <submittedName>
        <fullName evidence="3">Ceramide-1-phosphate transfer protein</fullName>
    </submittedName>
</protein>
<evidence type="ECO:0000256" key="1">
    <source>
        <dbReference type="ARBA" id="ARBA00007148"/>
    </source>
</evidence>
<sequence length="228" mass="26078">MASSTKVDCSDKKAMFSITNMSNLFQKCAKSDKAQQVEMDLYLDAWEELIRFLNSMGKAFTFVSSDVVDKVGILRDFRKSNEGRNYATIEEMMSYEKKNDLINYKDAPSKKVKASGSRTLLRLHRALKFLLILIGKLARNEDDGKVSVMGYNAYHASPMSKYHPWIVQKAVGVAVYMLPDRETFIKQMCQDLSREEIESTMDVCSQSMDAVFEYSEALYSKFDLLEIP</sequence>
<dbReference type="InterPro" id="IPR036497">
    <property type="entry name" value="GLTP_sf"/>
</dbReference>